<evidence type="ECO:0000313" key="1">
    <source>
        <dbReference type="EMBL" id="RUS81029.1"/>
    </source>
</evidence>
<dbReference type="EMBL" id="RQTK01000359">
    <property type="protein sequence ID" value="RUS81029.1"/>
    <property type="molecule type" value="Genomic_DNA"/>
</dbReference>
<proteinExistence type="predicted"/>
<name>A0A3S1BCV6_ELYCH</name>
<keyword evidence="2" id="KW-1185">Reference proteome</keyword>
<sequence length="279" mass="30853">MLDVKPTQLNSTVTLTALQSISNHKEDNCSSLHCRIKFPDIVLQFLRSGIGSENKSRRLGDAREILMIAPLWPARFCLFLIAAFLQEKQERLYGVRDGGLRPISTPAVLRCRVNNTLETWPVAETFAAINTNVVHARKNLFVNGSQVKSDKVLHFDTRTSASAGDVKLTSRQRRNLINGQNLGFSIRFKYVELNVGETSGSHQPVTPSIIEMQHGRFSLHLHNGNSQNTLGSFAQPAIPTNFCCFPGRVDLTTSLDPRMAGHQPSAREAKSGCFVILAG</sequence>
<accession>A0A3S1BCV6</accession>
<dbReference type="Proteomes" id="UP000271974">
    <property type="component" value="Unassembled WGS sequence"/>
</dbReference>
<protein>
    <submittedName>
        <fullName evidence="1">Uncharacterized protein</fullName>
    </submittedName>
</protein>
<gene>
    <name evidence="1" type="ORF">EGW08_011195</name>
</gene>
<organism evidence="1 2">
    <name type="scientific">Elysia chlorotica</name>
    <name type="common">Eastern emerald elysia</name>
    <name type="synonym">Sea slug</name>
    <dbReference type="NCBI Taxonomy" id="188477"/>
    <lineage>
        <taxon>Eukaryota</taxon>
        <taxon>Metazoa</taxon>
        <taxon>Spiralia</taxon>
        <taxon>Lophotrochozoa</taxon>
        <taxon>Mollusca</taxon>
        <taxon>Gastropoda</taxon>
        <taxon>Heterobranchia</taxon>
        <taxon>Euthyneura</taxon>
        <taxon>Panpulmonata</taxon>
        <taxon>Sacoglossa</taxon>
        <taxon>Placobranchoidea</taxon>
        <taxon>Plakobranchidae</taxon>
        <taxon>Elysia</taxon>
    </lineage>
</organism>
<reference evidence="1 2" key="1">
    <citation type="submission" date="2019-01" db="EMBL/GenBank/DDBJ databases">
        <title>A draft genome assembly of the solar-powered sea slug Elysia chlorotica.</title>
        <authorList>
            <person name="Cai H."/>
            <person name="Li Q."/>
            <person name="Fang X."/>
            <person name="Li J."/>
            <person name="Curtis N.E."/>
            <person name="Altenburger A."/>
            <person name="Shibata T."/>
            <person name="Feng M."/>
            <person name="Maeda T."/>
            <person name="Schwartz J.A."/>
            <person name="Shigenobu S."/>
            <person name="Lundholm N."/>
            <person name="Nishiyama T."/>
            <person name="Yang H."/>
            <person name="Hasebe M."/>
            <person name="Li S."/>
            <person name="Pierce S.K."/>
            <person name="Wang J."/>
        </authorList>
    </citation>
    <scope>NUCLEOTIDE SEQUENCE [LARGE SCALE GENOMIC DNA]</scope>
    <source>
        <strain evidence="1">EC2010</strain>
        <tissue evidence="1">Whole organism of an adult</tissue>
    </source>
</reference>
<dbReference type="AlphaFoldDB" id="A0A3S1BCV6"/>
<comment type="caution">
    <text evidence="1">The sequence shown here is derived from an EMBL/GenBank/DDBJ whole genome shotgun (WGS) entry which is preliminary data.</text>
</comment>
<evidence type="ECO:0000313" key="2">
    <source>
        <dbReference type="Proteomes" id="UP000271974"/>
    </source>
</evidence>